<organism evidence="5 6">
    <name type="scientific">Umezawaea endophytica</name>
    <dbReference type="NCBI Taxonomy" id="1654476"/>
    <lineage>
        <taxon>Bacteria</taxon>
        <taxon>Bacillati</taxon>
        <taxon>Actinomycetota</taxon>
        <taxon>Actinomycetes</taxon>
        <taxon>Pseudonocardiales</taxon>
        <taxon>Pseudonocardiaceae</taxon>
        <taxon>Umezawaea</taxon>
    </lineage>
</organism>
<dbReference type="Pfam" id="PF22888">
    <property type="entry name" value="FIMAH"/>
    <property type="match status" value="1"/>
</dbReference>
<dbReference type="SUPFAM" id="SSF49899">
    <property type="entry name" value="Concanavalin A-like lectins/glucanases"/>
    <property type="match status" value="2"/>
</dbReference>
<dbReference type="Gene3D" id="2.60.40.10">
    <property type="entry name" value="Immunoglobulins"/>
    <property type="match status" value="3"/>
</dbReference>
<dbReference type="InterPro" id="IPR029010">
    <property type="entry name" value="ThuA-like"/>
</dbReference>
<dbReference type="SUPFAM" id="SSF49785">
    <property type="entry name" value="Galactose-binding domain-like"/>
    <property type="match status" value="1"/>
</dbReference>
<comment type="caution">
    <text evidence="5">The sequence shown here is derived from an EMBL/GenBank/DDBJ whole genome shotgun (WGS) entry which is preliminary data.</text>
</comment>
<dbReference type="InterPro" id="IPR000601">
    <property type="entry name" value="PKD_dom"/>
</dbReference>
<evidence type="ECO:0000313" key="6">
    <source>
        <dbReference type="Proteomes" id="UP001141259"/>
    </source>
</evidence>
<dbReference type="EMBL" id="JANYMP010000016">
    <property type="protein sequence ID" value="MCS7480987.1"/>
    <property type="molecule type" value="Genomic_DNA"/>
</dbReference>
<dbReference type="CDD" id="cd04084">
    <property type="entry name" value="CBM6_xylanase-like"/>
    <property type="match status" value="1"/>
</dbReference>
<dbReference type="SMART" id="SM00606">
    <property type="entry name" value="CBD_IV"/>
    <property type="match status" value="1"/>
</dbReference>
<dbReference type="InterPro" id="IPR035986">
    <property type="entry name" value="PKD_dom_sf"/>
</dbReference>
<dbReference type="InterPro" id="IPR013783">
    <property type="entry name" value="Ig-like_fold"/>
</dbReference>
<sequence length="1893" mass="200758">MVRRVLVLVLAALIGFGGGTASALARSSARHAEFGALVFSKTAGFRHDSIPAGVAAIQALGVEHHFDVVATEDAGAFTDENLARFQVVVFLSTTGDVLDPAQQAAFERYVRNGGGYAGVHAASDTEYDWAWYGQLVGAYFKQHPAPQRATVKVEDPAHPSTAGLPSRWSRSDEWYDFRTNPRGTSHVLASLDEKTYTGGTMGADHPISWCRDHDGGRSWYTGLGHTAESFSDPLFLAHLLGGLRTAAGVEQADCAADLDSGFEKVTLDDNTSNPMMLEVAPDGRVYYVDRLGEIKVIRPNGGGLATVGRLDVFTANESGLLGLALDPDFATNRWVYLYHSPPGVDVDRLSRFTIRADDTLDPASEEVVLDVPVQRAECCHHGGGMAFDRSTGDLWLANGDNTNPFASDGYTPIDERSGRSTWDAQRTSGNTNDLRGKVLRIHPEDDGTYTVPAGNLFPPGTAKTRPEIYAMGFRNPFRVGVDPKTHKLLVADYGPDASTASPTRGPENTVEWTILNGAGNYGWPYCVGNNKPYVEHDFATGASGAAFDCAAPKNTSPNNTGLTDLPPALAATAYYHYNPDPAFPELAGGAPMAGPTYRYDPELASDRKWPAYWDGKAVFGEWTQDDLYSMQLTPDGGELVDVNRIFPSFGFKKPMDFEFGPDGALYLIEWGSGFGGDNTDSGIYRIDYVRGNREPVAKASADRTNGPAPLEVRFSSDGSRDPDGGEITYAWDFQGDGAVDSTEANPVHTYPAVGNFTATLTVTGAGGKSASASVPITVGNTAPTVELVLPPNGGLFEFGDRIRYSITATDPEDGTVACSEVGLQAILGHDSHGHPLDQYTGCEGEVQTTLSSGHSDGDDIFYVLEASYTDHGGADGARPLTGRAQVVLHTKRKEAEYFTTTGRVTGGTGSGDAGLVREDASDPLGGGQDIGGIEDGDYWTFDPISLSGIDGVRFRAASGSGGGRIEVRAISGDGPLLGAVDVPATGGWQSYRDFEVRLGPPPTLSGPLFFVVRKPDGSNDGGGLVNVNWVDFLGRGVTLNQRPDVTATATPTSGVAPLAVAFHATATDPEGDTPLTYAWDFGVAGAPKPTTADAEHTYQQPGEYDATVTVTDSKGAARTRHVHVVVDGAGPGCLSGKSDAFGDAQLDRSRWSVVREDQDLRLAGGALHIPTATGEIYGGDNSTPVPNIVVQPMPSGPWQATTKVSLVARNAYQQAGLVLYGDDDNYAKVVLSAAGTNDAANRRFQFIREERGVPNEVGDSNTPPLGAAYPDTAHVRFTSDGTRLTAAHSRDGVTWTPMPQVDKLIAGIPNPRIGLMSLASTGNRPVVDAAFDWFQLEQGTPGADEFDGPSLDTCRWDTVVRPDPTATRLAGGNLEIDTSRGDIFGGDNSAPRNFILQTPPAGDWTLDTKIDGSAFDEAYQQGGLIAYADDGDYVKLDLVTTNQPGQPVSRRIELRGEIGDVVQDPQPEIVADQGVRWLRLSRQGTEFRGYASSDGVAWTEVGAVVNTAVGSAKVGLYAFGVGQTASKTARFDFFHPTWGQAVDTTPPVTVAATDPPAPGPAGWFTGPVSVVLTATDDRALDRTEYTVDGGPWSPYTAPVAVAEGGHTVWYRSVDRAGNTETARTLDVRVDTVAPSTRATFADPGDGGWHRGAVPVALTATDAGSGVESVEYALDGGAWTAYTSPVVVTGEGTHTLLYRARDRAGAVEADRAATVKIDGTAPVLLVSGIADGRIHGDSQDLRIGWQAVDSTSGVRTTVGRLDGEVYRSGALQPLYELSLGIHRLVVAATDQAGNRTTQEITFGVTTSSRDVANLITRFQVTGWLSQADAAALQTRLTEVRKAEANGDDARTIAELRTFRALAVVQVSEVGGVLVRDTDALIAALSGPLPALRQE</sequence>
<dbReference type="InterPro" id="IPR006584">
    <property type="entry name" value="Cellulose-bd_IV"/>
</dbReference>
<dbReference type="InterPro" id="IPR054470">
    <property type="entry name" value="FIMAH_dom"/>
</dbReference>
<feature type="domain" description="CBM6" evidence="4">
    <location>
        <begin position="891"/>
        <end position="1033"/>
    </location>
</feature>
<evidence type="ECO:0000313" key="5">
    <source>
        <dbReference type="EMBL" id="MCS7480987.1"/>
    </source>
</evidence>
<evidence type="ECO:0000256" key="1">
    <source>
        <dbReference type="ARBA" id="ARBA00022729"/>
    </source>
</evidence>
<dbReference type="InterPro" id="IPR029062">
    <property type="entry name" value="Class_I_gatase-like"/>
</dbReference>
<dbReference type="PANTHER" id="PTHR40469">
    <property type="entry name" value="SECRETED GLYCOSYL HYDROLASE"/>
    <property type="match status" value="1"/>
</dbReference>
<dbReference type="Pfam" id="PF17851">
    <property type="entry name" value="GH43_C2"/>
    <property type="match status" value="2"/>
</dbReference>
<dbReference type="InterPro" id="IPR005084">
    <property type="entry name" value="CBM6"/>
</dbReference>
<dbReference type="RefSeq" id="WP_259626481.1">
    <property type="nucleotide sequence ID" value="NZ_JANYMP010000016.1"/>
</dbReference>
<dbReference type="InterPro" id="IPR022409">
    <property type="entry name" value="PKD/Chitinase_dom"/>
</dbReference>
<name>A0A9X2VRH2_9PSEU</name>
<keyword evidence="6" id="KW-1185">Reference proteome</keyword>
<dbReference type="CDD" id="cd00146">
    <property type="entry name" value="PKD"/>
    <property type="match status" value="2"/>
</dbReference>
<feature type="region of interest" description="Disordered" evidence="2">
    <location>
        <begin position="406"/>
        <end position="431"/>
    </location>
</feature>
<dbReference type="Gene3D" id="3.40.50.880">
    <property type="match status" value="1"/>
</dbReference>
<dbReference type="SUPFAM" id="SSF49299">
    <property type="entry name" value="PKD domain"/>
    <property type="match status" value="2"/>
</dbReference>
<dbReference type="Gene3D" id="2.120.10.30">
    <property type="entry name" value="TolB, C-terminal domain"/>
    <property type="match status" value="1"/>
</dbReference>
<dbReference type="GO" id="GO:0005975">
    <property type="term" value="P:carbohydrate metabolic process"/>
    <property type="evidence" value="ECO:0007669"/>
    <property type="project" value="UniProtKB-ARBA"/>
</dbReference>
<keyword evidence="1" id="KW-0732">Signal</keyword>
<dbReference type="Proteomes" id="UP001141259">
    <property type="component" value="Unassembled WGS sequence"/>
</dbReference>
<gene>
    <name evidence="5" type="ORF">NZH93_29375</name>
</gene>
<dbReference type="Pfam" id="PF03422">
    <property type="entry name" value="CBM_6"/>
    <property type="match status" value="1"/>
</dbReference>
<dbReference type="Pfam" id="PF18911">
    <property type="entry name" value="PKD_4"/>
    <property type="match status" value="2"/>
</dbReference>
<accession>A0A9X2VRH2</accession>
<dbReference type="InterPro" id="IPR008979">
    <property type="entry name" value="Galactose-bd-like_sf"/>
</dbReference>
<dbReference type="InterPro" id="IPR041542">
    <property type="entry name" value="GH43_C2"/>
</dbReference>
<dbReference type="Gene3D" id="2.60.120.260">
    <property type="entry name" value="Galactose-binding domain-like"/>
    <property type="match status" value="1"/>
</dbReference>
<dbReference type="Gene3D" id="3.30.1920.20">
    <property type="match status" value="1"/>
</dbReference>
<dbReference type="PROSITE" id="PS50093">
    <property type="entry name" value="PKD"/>
    <property type="match status" value="2"/>
</dbReference>
<evidence type="ECO:0000259" key="3">
    <source>
        <dbReference type="PROSITE" id="PS50093"/>
    </source>
</evidence>
<dbReference type="InterPro" id="IPR011042">
    <property type="entry name" value="6-blade_b-propeller_TolB-like"/>
</dbReference>
<dbReference type="Pfam" id="PF07995">
    <property type="entry name" value="GSDH"/>
    <property type="match status" value="1"/>
</dbReference>
<reference evidence="5" key="1">
    <citation type="submission" date="2022-08" db="EMBL/GenBank/DDBJ databases">
        <authorList>
            <person name="Tistechok S."/>
            <person name="Samborskyy M."/>
            <person name="Roman I."/>
        </authorList>
    </citation>
    <scope>NUCLEOTIDE SEQUENCE</scope>
    <source>
        <strain evidence="5">DSM 103496</strain>
    </source>
</reference>
<evidence type="ECO:0000259" key="4">
    <source>
        <dbReference type="PROSITE" id="PS51175"/>
    </source>
</evidence>
<proteinExistence type="predicted"/>
<feature type="domain" description="PKD" evidence="3">
    <location>
        <begin position="695"/>
        <end position="778"/>
    </location>
</feature>
<dbReference type="InterPro" id="IPR058094">
    <property type="entry name" value="Ig-like_OmpL47-like"/>
</dbReference>
<dbReference type="InterPro" id="IPR012938">
    <property type="entry name" value="Glc/Sorbosone_DH"/>
</dbReference>
<dbReference type="InterPro" id="IPR011041">
    <property type="entry name" value="Quinoprot_gluc/sorb_DH_b-prop"/>
</dbReference>
<feature type="compositionally biased region" description="Polar residues" evidence="2">
    <location>
        <begin position="419"/>
        <end position="431"/>
    </location>
</feature>
<protein>
    <submittedName>
        <fullName evidence="5">ThuA domain-containing protein</fullName>
    </submittedName>
</protein>
<dbReference type="SUPFAM" id="SSF50952">
    <property type="entry name" value="Soluble quinoprotein glucose dehydrogenase"/>
    <property type="match status" value="1"/>
</dbReference>
<dbReference type="InterPro" id="IPR013320">
    <property type="entry name" value="ConA-like_dom_sf"/>
</dbReference>
<dbReference type="SUPFAM" id="SSF52317">
    <property type="entry name" value="Class I glutamine amidotransferase-like"/>
    <property type="match status" value="1"/>
</dbReference>
<feature type="domain" description="PKD" evidence="3">
    <location>
        <begin position="1043"/>
        <end position="1131"/>
    </location>
</feature>
<dbReference type="Pfam" id="PF06283">
    <property type="entry name" value="ThuA"/>
    <property type="match status" value="1"/>
</dbReference>
<dbReference type="PROSITE" id="PS51175">
    <property type="entry name" value="CBM6"/>
    <property type="match status" value="1"/>
</dbReference>
<dbReference type="Gene3D" id="2.60.120.200">
    <property type="match status" value="2"/>
</dbReference>
<dbReference type="NCBIfam" id="NF047446">
    <property type="entry name" value="barrel_OmpL47"/>
    <property type="match status" value="2"/>
</dbReference>
<dbReference type="SMART" id="SM00089">
    <property type="entry name" value="PKD"/>
    <property type="match status" value="2"/>
</dbReference>
<evidence type="ECO:0000256" key="2">
    <source>
        <dbReference type="SAM" id="MobiDB-lite"/>
    </source>
</evidence>
<dbReference type="GO" id="GO:0030246">
    <property type="term" value="F:carbohydrate binding"/>
    <property type="evidence" value="ECO:0007669"/>
    <property type="project" value="InterPro"/>
</dbReference>
<dbReference type="PANTHER" id="PTHR40469:SF2">
    <property type="entry name" value="GALACTOSE-BINDING DOMAIN-LIKE SUPERFAMILY PROTEIN"/>
    <property type="match status" value="1"/>
</dbReference>